<evidence type="ECO:0000313" key="3">
    <source>
        <dbReference type="Proteomes" id="UP000078596"/>
    </source>
</evidence>
<keyword evidence="1" id="KW-0812">Transmembrane</keyword>
<dbReference type="OrthoDB" id="8393979at2"/>
<dbReference type="EMBL" id="CP016027">
    <property type="protein sequence ID" value="ANJ68275.1"/>
    <property type="molecule type" value="Genomic_DNA"/>
</dbReference>
<keyword evidence="1" id="KW-0472">Membrane</keyword>
<sequence length="168" mass="19582">MRIGRWYIAERYVHWAFQISLWFKAIFALLELAGGIAALFVTHTLLIRLANLVTQGELQEDPHDLVANYLLHTVQHLSIGTQHFTALYLISHGAIKLWLIIGLLRERLWYYPTALVVLSLFVAYQLYRFTFTHSPWLLMLTVVDFVVIALTWHEYRFLRGKLQADQGA</sequence>
<feature type="transmembrane region" description="Helical" evidence="1">
    <location>
        <begin position="21"/>
        <end position="41"/>
    </location>
</feature>
<dbReference type="InterPro" id="IPR014591">
    <property type="entry name" value="UCP034455"/>
</dbReference>
<keyword evidence="3" id="KW-1185">Reference proteome</keyword>
<gene>
    <name evidence="2" type="ORF">A9404_04310</name>
</gene>
<dbReference type="InterPro" id="IPR021125">
    <property type="entry name" value="DUF2127"/>
</dbReference>
<dbReference type="KEGG" id="haz:A9404_04310"/>
<protein>
    <recommendedName>
        <fullName evidence="4">DUF2127 domain-containing protein</fullName>
    </recommendedName>
</protein>
<name>A0A191ZK83_9GAMM</name>
<dbReference type="Pfam" id="PF09900">
    <property type="entry name" value="DUF2127"/>
    <property type="match status" value="1"/>
</dbReference>
<organism evidence="2 3">
    <name type="scientific">Halothiobacillus diazotrophicus</name>
    <dbReference type="NCBI Taxonomy" id="1860122"/>
    <lineage>
        <taxon>Bacteria</taxon>
        <taxon>Pseudomonadati</taxon>
        <taxon>Pseudomonadota</taxon>
        <taxon>Gammaproteobacteria</taxon>
        <taxon>Chromatiales</taxon>
        <taxon>Halothiobacillaceae</taxon>
        <taxon>Halothiobacillus</taxon>
    </lineage>
</organism>
<proteinExistence type="predicted"/>
<evidence type="ECO:0000313" key="2">
    <source>
        <dbReference type="EMBL" id="ANJ68275.1"/>
    </source>
</evidence>
<evidence type="ECO:0000256" key="1">
    <source>
        <dbReference type="SAM" id="Phobius"/>
    </source>
</evidence>
<dbReference type="STRING" id="1860122.A9404_04310"/>
<dbReference type="RefSeq" id="WP_066102779.1">
    <property type="nucleotide sequence ID" value="NZ_CP016027.1"/>
</dbReference>
<dbReference type="Proteomes" id="UP000078596">
    <property type="component" value="Chromosome"/>
</dbReference>
<accession>A0A191ZK83</accession>
<reference evidence="2 3" key="1">
    <citation type="submission" date="2016-06" db="EMBL/GenBank/DDBJ databases">
        <title>Insight into the functional genes involving in sulfur oxidation in Pearl River water.</title>
        <authorList>
            <person name="Luo J."/>
            <person name="Tan X."/>
            <person name="Lin W."/>
        </authorList>
    </citation>
    <scope>NUCLEOTIDE SEQUENCE [LARGE SCALE GENOMIC DNA]</scope>
    <source>
        <strain evidence="2 3">LS2</strain>
    </source>
</reference>
<feature type="transmembrane region" description="Helical" evidence="1">
    <location>
        <begin position="83"/>
        <end position="101"/>
    </location>
</feature>
<keyword evidence="1" id="KW-1133">Transmembrane helix</keyword>
<dbReference type="AlphaFoldDB" id="A0A191ZK83"/>
<evidence type="ECO:0008006" key="4">
    <source>
        <dbReference type="Google" id="ProtNLM"/>
    </source>
</evidence>
<feature type="transmembrane region" description="Helical" evidence="1">
    <location>
        <begin position="108"/>
        <end position="127"/>
    </location>
</feature>
<feature type="transmembrane region" description="Helical" evidence="1">
    <location>
        <begin position="133"/>
        <end position="152"/>
    </location>
</feature>
<dbReference type="PIRSF" id="PIRSF034455">
    <property type="entry name" value="UCP034455"/>
    <property type="match status" value="1"/>
</dbReference>